<dbReference type="GO" id="GO:0006508">
    <property type="term" value="P:proteolysis"/>
    <property type="evidence" value="ECO:0007669"/>
    <property type="project" value="InterPro"/>
</dbReference>
<organism evidence="2 3">
    <name type="scientific">Lynx pardinus</name>
    <name type="common">Iberian lynx</name>
    <name type="synonym">Felis pardina</name>
    <dbReference type="NCBI Taxonomy" id="191816"/>
    <lineage>
        <taxon>Eukaryota</taxon>
        <taxon>Metazoa</taxon>
        <taxon>Chordata</taxon>
        <taxon>Craniata</taxon>
        <taxon>Vertebrata</taxon>
        <taxon>Euteleostomi</taxon>
        <taxon>Mammalia</taxon>
        <taxon>Eutheria</taxon>
        <taxon>Laurasiatheria</taxon>
        <taxon>Carnivora</taxon>
        <taxon>Feliformia</taxon>
        <taxon>Felidae</taxon>
        <taxon>Felinae</taxon>
        <taxon>Lynx</taxon>
    </lineage>
</organism>
<dbReference type="EMBL" id="CAAGRJ010019543">
    <property type="protein sequence ID" value="VFV34368.1"/>
    <property type="molecule type" value="Genomic_DNA"/>
</dbReference>
<feature type="domain" description="Caspase family p20" evidence="1">
    <location>
        <begin position="1"/>
        <end position="63"/>
    </location>
</feature>
<dbReference type="GO" id="GO:0072557">
    <property type="term" value="C:IPAF inflammasome complex"/>
    <property type="evidence" value="ECO:0007669"/>
    <property type="project" value="TreeGrafter"/>
</dbReference>
<dbReference type="InterPro" id="IPR002398">
    <property type="entry name" value="Pept_C14"/>
</dbReference>
<accession>A0A485NQA7</accession>
<feature type="non-terminal residue" evidence="2">
    <location>
        <position position="1"/>
    </location>
</feature>
<protein>
    <submittedName>
        <fullName evidence="2">Caspase-5 isoform 4</fullName>
    </submittedName>
</protein>
<dbReference type="InterPro" id="IPR016129">
    <property type="entry name" value="Caspase_his_AS"/>
</dbReference>
<proteinExistence type="predicted"/>
<dbReference type="GO" id="GO:0004197">
    <property type="term" value="F:cysteine-type endopeptidase activity"/>
    <property type="evidence" value="ECO:0007669"/>
    <property type="project" value="InterPro"/>
</dbReference>
<dbReference type="GO" id="GO:0050727">
    <property type="term" value="P:regulation of inflammatory response"/>
    <property type="evidence" value="ECO:0007669"/>
    <property type="project" value="TreeGrafter"/>
</dbReference>
<keyword evidence="3" id="KW-1185">Reference proteome</keyword>
<dbReference type="PANTHER" id="PTHR47901:SF3">
    <property type="entry name" value="CASPASE-1"/>
    <property type="match status" value="1"/>
</dbReference>
<gene>
    <name evidence="2" type="ORF">LYPA_23C010632</name>
</gene>
<dbReference type="InterPro" id="IPR029030">
    <property type="entry name" value="Caspase-like_dom_sf"/>
</dbReference>
<dbReference type="PROSITE" id="PS50208">
    <property type="entry name" value="CASPASE_P20"/>
    <property type="match status" value="1"/>
</dbReference>
<dbReference type="SUPFAM" id="SSF52129">
    <property type="entry name" value="Caspase-like"/>
    <property type="match status" value="1"/>
</dbReference>
<reference evidence="2 3" key="1">
    <citation type="submission" date="2019-01" db="EMBL/GenBank/DDBJ databases">
        <authorList>
            <person name="Alioto T."/>
            <person name="Alioto T."/>
        </authorList>
    </citation>
    <scope>NUCLEOTIDE SEQUENCE [LARGE SCALE GENOMIC DNA]</scope>
</reference>
<dbReference type="Pfam" id="PF00656">
    <property type="entry name" value="Peptidase_C14"/>
    <property type="match status" value="1"/>
</dbReference>
<dbReference type="InterPro" id="IPR001309">
    <property type="entry name" value="Pept_C14_p20"/>
</dbReference>
<dbReference type="PROSITE" id="PS01121">
    <property type="entry name" value="CASPASE_HIS"/>
    <property type="match status" value="1"/>
</dbReference>
<dbReference type="GO" id="GO:0097169">
    <property type="term" value="C:AIM2 inflammasome complex"/>
    <property type="evidence" value="ECO:0007669"/>
    <property type="project" value="TreeGrafter"/>
</dbReference>
<evidence type="ECO:0000313" key="3">
    <source>
        <dbReference type="Proteomes" id="UP000386466"/>
    </source>
</evidence>
<dbReference type="AlphaFoldDB" id="A0A485NQA7"/>
<name>A0A485NQA7_LYNPA</name>
<dbReference type="PANTHER" id="PTHR47901">
    <property type="entry name" value="CASPASE RECRUITMENT DOMAIN-CONTAINING PROTEIN 18"/>
    <property type="match status" value="1"/>
</dbReference>
<dbReference type="Proteomes" id="UP000386466">
    <property type="component" value="Unassembled WGS sequence"/>
</dbReference>
<dbReference type="GO" id="GO:0072559">
    <property type="term" value="C:NLRP3 inflammasome complex"/>
    <property type="evidence" value="ECO:0007669"/>
    <property type="project" value="TreeGrafter"/>
</dbReference>
<evidence type="ECO:0000259" key="1">
    <source>
        <dbReference type="PROSITE" id="PS50208"/>
    </source>
</evidence>
<evidence type="ECO:0000313" key="2">
    <source>
        <dbReference type="EMBL" id="VFV34368.1"/>
    </source>
</evidence>
<dbReference type="Gene3D" id="3.40.50.1460">
    <property type="match status" value="1"/>
</dbReference>
<dbReference type="GO" id="GO:0089720">
    <property type="term" value="F:caspase binding"/>
    <property type="evidence" value="ECO:0007669"/>
    <property type="project" value="TreeGrafter"/>
</dbReference>
<dbReference type="InterPro" id="IPR011600">
    <property type="entry name" value="Pept_C14_caspase"/>
</dbReference>
<sequence length="63" mass="7081">TMDLELRTSAACPEHKSSDSAFLAFVSHGILDRVCGTRHRNEKPNTLPYDAIFQILNNHNCSH</sequence>